<dbReference type="PANTHER" id="PTHR30287">
    <property type="entry name" value="MEMBRANE COMPONENT OF PREDICTED ABC SUPERFAMILY METABOLITE UPTAKE TRANSPORTER"/>
    <property type="match status" value="1"/>
</dbReference>
<name>A0A7C9N4Z8_9BACT</name>
<comment type="caution">
    <text evidence="8">The sequence shown here is derived from an EMBL/GenBank/DDBJ whole genome shotgun (WGS) entry which is preliminary data.</text>
</comment>
<dbReference type="EMBL" id="WVUD01000008">
    <property type="protein sequence ID" value="MYL82895.1"/>
    <property type="molecule type" value="Genomic_DNA"/>
</dbReference>
<keyword evidence="2" id="KW-1003">Cell membrane</keyword>
<evidence type="ECO:0000256" key="2">
    <source>
        <dbReference type="ARBA" id="ARBA00022475"/>
    </source>
</evidence>
<dbReference type="RefSeq" id="WP_160959835.1">
    <property type="nucleotide sequence ID" value="NZ_WVUD01000008.1"/>
</dbReference>
<dbReference type="GO" id="GO:0005886">
    <property type="term" value="C:plasma membrane"/>
    <property type="evidence" value="ECO:0007669"/>
    <property type="project" value="UniProtKB-SubCell"/>
</dbReference>
<dbReference type="OrthoDB" id="9775544at2"/>
<keyword evidence="9" id="KW-1185">Reference proteome</keyword>
<feature type="transmembrane region" description="Helical" evidence="6">
    <location>
        <begin position="20"/>
        <end position="42"/>
    </location>
</feature>
<feature type="transmembrane region" description="Helical" evidence="6">
    <location>
        <begin position="430"/>
        <end position="453"/>
    </location>
</feature>
<proteinExistence type="predicted"/>
<evidence type="ECO:0000313" key="8">
    <source>
        <dbReference type="EMBL" id="MYL82895.1"/>
    </source>
</evidence>
<dbReference type="PANTHER" id="PTHR30287:SF1">
    <property type="entry name" value="INNER MEMBRANE PROTEIN"/>
    <property type="match status" value="1"/>
</dbReference>
<evidence type="ECO:0000256" key="6">
    <source>
        <dbReference type="SAM" id="Phobius"/>
    </source>
</evidence>
<feature type="transmembrane region" description="Helical" evidence="6">
    <location>
        <begin position="312"/>
        <end position="339"/>
    </location>
</feature>
<evidence type="ECO:0000256" key="1">
    <source>
        <dbReference type="ARBA" id="ARBA00004651"/>
    </source>
</evidence>
<keyword evidence="3 6" id="KW-0812">Transmembrane</keyword>
<protein>
    <submittedName>
        <fullName evidence="8">FtsX-like permease family protein</fullName>
    </submittedName>
</protein>
<feature type="domain" description="ABC3 transporter permease C-terminal" evidence="7">
    <location>
        <begin position="269"/>
        <end position="376"/>
    </location>
</feature>
<reference evidence="8 9" key="1">
    <citation type="submission" date="2020-01" db="EMBL/GenBank/DDBJ databases">
        <title>Genome sequence of Desulfovibrio aerotolerans DSM 16695(T).</title>
        <authorList>
            <person name="Karnachuk O."/>
            <person name="Avakyan M."/>
            <person name="Mardanov A."/>
            <person name="Kadnikov V."/>
            <person name="Ravin N."/>
        </authorList>
    </citation>
    <scope>NUCLEOTIDE SEQUENCE [LARGE SCALE GENOMIC DNA]</scope>
    <source>
        <strain evidence="8 9">DSM 16695</strain>
    </source>
</reference>
<feature type="transmembrane region" description="Helical" evidence="6">
    <location>
        <begin position="810"/>
        <end position="837"/>
    </location>
</feature>
<evidence type="ECO:0000313" key="9">
    <source>
        <dbReference type="Proteomes" id="UP000482487"/>
    </source>
</evidence>
<accession>A0A7C9N4Z8</accession>
<dbReference type="InterPro" id="IPR003838">
    <property type="entry name" value="ABC3_permease_C"/>
</dbReference>
<feature type="domain" description="ABC3 transporter permease C-terminal" evidence="7">
    <location>
        <begin position="728"/>
        <end position="839"/>
    </location>
</feature>
<dbReference type="Proteomes" id="UP000482487">
    <property type="component" value="Unassembled WGS sequence"/>
</dbReference>
<organism evidence="8 9">
    <name type="scientific">Solidesulfovibrio aerotolerans</name>
    <dbReference type="NCBI Taxonomy" id="295255"/>
    <lineage>
        <taxon>Bacteria</taxon>
        <taxon>Pseudomonadati</taxon>
        <taxon>Thermodesulfobacteriota</taxon>
        <taxon>Desulfovibrionia</taxon>
        <taxon>Desulfovibrionales</taxon>
        <taxon>Desulfovibrionaceae</taxon>
        <taxon>Solidesulfovibrio</taxon>
    </lineage>
</organism>
<keyword evidence="4 6" id="KW-1133">Transmembrane helix</keyword>
<evidence type="ECO:0000259" key="7">
    <source>
        <dbReference type="Pfam" id="PF02687"/>
    </source>
</evidence>
<evidence type="ECO:0000256" key="3">
    <source>
        <dbReference type="ARBA" id="ARBA00022692"/>
    </source>
</evidence>
<feature type="transmembrane region" description="Helical" evidence="6">
    <location>
        <begin position="359"/>
        <end position="383"/>
    </location>
</feature>
<feature type="transmembrane region" description="Helical" evidence="6">
    <location>
        <begin position="773"/>
        <end position="798"/>
    </location>
</feature>
<evidence type="ECO:0000256" key="5">
    <source>
        <dbReference type="ARBA" id="ARBA00023136"/>
    </source>
</evidence>
<feature type="transmembrane region" description="Helical" evidence="6">
    <location>
        <begin position="262"/>
        <end position="291"/>
    </location>
</feature>
<dbReference type="InterPro" id="IPR038766">
    <property type="entry name" value="Membrane_comp_ABC_pdt"/>
</dbReference>
<evidence type="ECO:0000256" key="4">
    <source>
        <dbReference type="ARBA" id="ARBA00022989"/>
    </source>
</evidence>
<gene>
    <name evidence="8" type="ORF">GTA51_07055</name>
</gene>
<comment type="subcellular location">
    <subcellularLocation>
        <location evidence="1">Cell membrane</location>
        <topology evidence="1">Multi-pass membrane protein</topology>
    </subcellularLocation>
</comment>
<sequence>MTFFDDLKLAARLARRELRAGLRGFGIFLACMALGVAAVAGVRSLSAAYAAGVAADAAALLGGDIEASLSLRAAAPDELAALTRLGPTSHLVSMQVMVRRQDSPGKRGLASLRAADAAYPLYGTVTLDPPLPLAEALAVRDGLPGAVVAPQLLARLGAGLGDVLEIADAAFVVRATLVRDPDASAGLSVLGPRLLVSLAALDTAGLNTPSTFTRHAYRVKLPPGANAAALAKELRDAFPASGWRVRDLSSAQPGLTRFMDRLAAVTGLVGLASLLLGGIGVSQAVAGYLAGRSTSIAALKCLGAPRRVVVTAYLLAVGAQGCLGIALGLALGAAVPALLGPLAGNLLPVSLPPGPYPAALAVAAAFGLLTVLAFSLPQLALAGRVSPLVLFRGYGEPEAERLPLAARLPGLLSLAALLALAVAATPNRRLGLGFVVAAAAATAIFWLFARLAVWLVRLAPLTRPGLFFLALRAVVRPGNQVGRVLAALGLGLSTLCAMTQVEANFREAFVHDIPRTAPDYFFVDIQPDQLADFLATARAVPGVTRVETSPMVRGRIVRIKGVSPEEGQVGEEARWAVSGDRGLTYAAAMPQGTQLVAGQWWPPDYAGEPLASMDEGVAKGLGLTVGDSVTINVLGREITVTIASLRRINWLTLGINYVFVLSPGSLDGAPVTHLATAYTDKAAGAGPGEAVFAAVTNRFPNVTAVGIGEALNDVLAVADTVAAAVSAAAAATLVTGMLVLVQTMAAGLRRRAYEAVIYKVCGATRRTILTVLLLENALLGLLAGVTALAVGTAIAWGFTTFFMELPFRLFAGPAVAIVAAATGLTLLLGLAGLLRLLSKKALPYLRNE</sequence>
<dbReference type="AlphaFoldDB" id="A0A7C9N4Z8"/>
<dbReference type="Pfam" id="PF02687">
    <property type="entry name" value="FtsX"/>
    <property type="match status" value="2"/>
</dbReference>
<feature type="transmembrane region" description="Helical" evidence="6">
    <location>
        <begin position="721"/>
        <end position="741"/>
    </location>
</feature>
<keyword evidence="5 6" id="KW-0472">Membrane</keyword>